<dbReference type="InterPro" id="IPR000742">
    <property type="entry name" value="EGF"/>
</dbReference>
<dbReference type="OrthoDB" id="4062651at2759"/>
<dbReference type="PROSITE" id="PS01186">
    <property type="entry name" value="EGF_2"/>
    <property type="match status" value="1"/>
</dbReference>
<accession>A0A1E5W607</accession>
<name>A0A1E5W607_9POAL</name>
<dbReference type="EMBL" id="LWDX02020311">
    <property type="protein sequence ID" value="OEL32824.1"/>
    <property type="molecule type" value="Genomic_DNA"/>
</dbReference>
<feature type="domain" description="EGF-like" evidence="1">
    <location>
        <begin position="274"/>
        <end position="288"/>
    </location>
</feature>
<dbReference type="AlphaFoldDB" id="A0A1E5W607"/>
<dbReference type="Proteomes" id="UP000095767">
    <property type="component" value="Unassembled WGS sequence"/>
</dbReference>
<dbReference type="Pfam" id="PF00008">
    <property type="entry name" value="EGF"/>
    <property type="match status" value="1"/>
</dbReference>
<sequence>MPRGVVSQLGLELPSHLNMTMFDCDNVPSEAYPFGATGGKSLPGFEVMCGPNKEAMLSIGDHSYRIDFMSVPDSYVVIFAGPVAQVCYDRKGKPTAPATGTGPRSLEGTSFTFSKRNKLVNVGCNLKRGDVQGHFVLPWASASCDTRCNGTSDAIISDSCLGEACCEIPIPEYGAQAFTMSFDRTTGNATDEEYGTCSAAFFLRKDEQVFTSNGDHEGVRPWPLKEALSPPGERRIILDWAIRNATCDQAQNTSAPPCNGAICVDAPSRVGYICKCREGYYGNPYNGCEGKAFLHPSKTTKNPR</sequence>
<evidence type="ECO:0000259" key="1">
    <source>
        <dbReference type="PROSITE" id="PS01186"/>
    </source>
</evidence>
<comment type="caution">
    <text evidence="2">The sequence shown here is derived from an EMBL/GenBank/DDBJ whole genome shotgun (WGS) entry which is preliminary data.</text>
</comment>
<keyword evidence="3" id="KW-1185">Reference proteome</keyword>
<organism evidence="2 3">
    <name type="scientific">Dichanthelium oligosanthes</name>
    <dbReference type="NCBI Taxonomy" id="888268"/>
    <lineage>
        <taxon>Eukaryota</taxon>
        <taxon>Viridiplantae</taxon>
        <taxon>Streptophyta</taxon>
        <taxon>Embryophyta</taxon>
        <taxon>Tracheophyta</taxon>
        <taxon>Spermatophyta</taxon>
        <taxon>Magnoliopsida</taxon>
        <taxon>Liliopsida</taxon>
        <taxon>Poales</taxon>
        <taxon>Poaceae</taxon>
        <taxon>PACMAD clade</taxon>
        <taxon>Panicoideae</taxon>
        <taxon>Panicodae</taxon>
        <taxon>Paniceae</taxon>
        <taxon>Dichantheliinae</taxon>
        <taxon>Dichanthelium</taxon>
    </lineage>
</organism>
<reference evidence="2 3" key="1">
    <citation type="submission" date="2016-09" db="EMBL/GenBank/DDBJ databases">
        <title>The draft genome of Dichanthelium oligosanthes: A C3 panicoid grass species.</title>
        <authorList>
            <person name="Studer A.J."/>
            <person name="Schnable J.C."/>
            <person name="Brutnell T.P."/>
        </authorList>
    </citation>
    <scope>NUCLEOTIDE SEQUENCE [LARGE SCALE GENOMIC DNA]</scope>
    <source>
        <strain evidence="3">cv. Kellogg 1175</strain>
        <tissue evidence="2">Leaf</tissue>
    </source>
</reference>
<gene>
    <name evidence="2" type="ORF">BAE44_0006156</name>
</gene>
<evidence type="ECO:0000313" key="2">
    <source>
        <dbReference type="EMBL" id="OEL32824.1"/>
    </source>
</evidence>
<evidence type="ECO:0000313" key="3">
    <source>
        <dbReference type="Proteomes" id="UP000095767"/>
    </source>
</evidence>
<dbReference type="STRING" id="888268.A0A1E5W607"/>
<dbReference type="PANTHER" id="PTHR33491">
    <property type="entry name" value="OSJNBA0016N04.9 PROTEIN"/>
    <property type="match status" value="1"/>
</dbReference>
<protein>
    <recommendedName>
        <fullName evidence="1">EGF-like domain-containing protein</fullName>
    </recommendedName>
</protein>
<dbReference type="SMART" id="SM00181">
    <property type="entry name" value="EGF"/>
    <property type="match status" value="1"/>
</dbReference>
<proteinExistence type="predicted"/>